<dbReference type="Proteomes" id="UP001280121">
    <property type="component" value="Unassembled WGS sequence"/>
</dbReference>
<keyword evidence="1" id="KW-0812">Transmembrane</keyword>
<feature type="transmembrane region" description="Helical" evidence="1">
    <location>
        <begin position="21"/>
        <end position="40"/>
    </location>
</feature>
<protein>
    <submittedName>
        <fullName evidence="2">Uncharacterized protein</fullName>
    </submittedName>
</protein>
<accession>A0AAD9XNI3</accession>
<keyword evidence="3" id="KW-1185">Reference proteome</keyword>
<gene>
    <name evidence="2" type="ORF">Ddye_001130</name>
</gene>
<organism evidence="2 3">
    <name type="scientific">Dipteronia dyeriana</name>
    <dbReference type="NCBI Taxonomy" id="168575"/>
    <lineage>
        <taxon>Eukaryota</taxon>
        <taxon>Viridiplantae</taxon>
        <taxon>Streptophyta</taxon>
        <taxon>Embryophyta</taxon>
        <taxon>Tracheophyta</taxon>
        <taxon>Spermatophyta</taxon>
        <taxon>Magnoliopsida</taxon>
        <taxon>eudicotyledons</taxon>
        <taxon>Gunneridae</taxon>
        <taxon>Pentapetalae</taxon>
        <taxon>rosids</taxon>
        <taxon>malvids</taxon>
        <taxon>Sapindales</taxon>
        <taxon>Sapindaceae</taxon>
        <taxon>Hippocastanoideae</taxon>
        <taxon>Acereae</taxon>
        <taxon>Dipteronia</taxon>
    </lineage>
</organism>
<keyword evidence="1" id="KW-0472">Membrane</keyword>
<reference evidence="2" key="1">
    <citation type="journal article" date="2023" name="Plant J.">
        <title>Genome sequences and population genomics provide insights into the demographic history, inbreeding, and mutation load of two 'living fossil' tree species of Dipteronia.</title>
        <authorList>
            <person name="Feng Y."/>
            <person name="Comes H.P."/>
            <person name="Chen J."/>
            <person name="Zhu S."/>
            <person name="Lu R."/>
            <person name="Zhang X."/>
            <person name="Li P."/>
            <person name="Qiu J."/>
            <person name="Olsen K.M."/>
            <person name="Qiu Y."/>
        </authorList>
    </citation>
    <scope>NUCLEOTIDE SEQUENCE</scope>
    <source>
        <strain evidence="2">KIB01</strain>
    </source>
</reference>
<keyword evidence="1" id="KW-1133">Transmembrane helix</keyword>
<dbReference type="EMBL" id="JANJYI010000001">
    <property type="protein sequence ID" value="KAK2662556.1"/>
    <property type="molecule type" value="Genomic_DNA"/>
</dbReference>
<comment type="caution">
    <text evidence="2">The sequence shown here is derived from an EMBL/GenBank/DDBJ whole genome shotgun (WGS) entry which is preliminary data.</text>
</comment>
<name>A0AAD9XNI3_9ROSI</name>
<evidence type="ECO:0000313" key="3">
    <source>
        <dbReference type="Proteomes" id="UP001280121"/>
    </source>
</evidence>
<dbReference type="AlphaFoldDB" id="A0AAD9XNI3"/>
<evidence type="ECO:0000313" key="2">
    <source>
        <dbReference type="EMBL" id="KAK2662556.1"/>
    </source>
</evidence>
<sequence length="167" mass="18365">MEIFSSTKALTKQKNSCHLSKLVISSFMLLVILILLHLQASSINCSYSPASASRGFFTKWKGMVTDASSGSSTLISRLRNWITFLLPLKDLQFAETAMEGNTWFMSSSNDTCEENEAEYSYFPSQASKGRLLCIVGGDKADGTKNSYALAWPETLPNSTTHLKGICV</sequence>
<proteinExistence type="predicted"/>
<evidence type="ECO:0000256" key="1">
    <source>
        <dbReference type="SAM" id="Phobius"/>
    </source>
</evidence>